<evidence type="ECO:0000256" key="4">
    <source>
        <dbReference type="ARBA" id="ARBA00011245"/>
    </source>
</evidence>
<dbReference type="UniPathway" id="UPA00109">
    <property type="reaction ID" value="UER00185"/>
</dbReference>
<dbReference type="PANTHER" id="PTHR11406:SF23">
    <property type="entry name" value="PHOSPHOGLYCERATE KINASE 1, CHLOROPLASTIC-RELATED"/>
    <property type="match status" value="1"/>
</dbReference>
<evidence type="ECO:0000313" key="17">
    <source>
        <dbReference type="EMBL" id="OIP74963.1"/>
    </source>
</evidence>
<evidence type="ECO:0000256" key="3">
    <source>
        <dbReference type="ARBA" id="ARBA00008982"/>
    </source>
</evidence>
<reference evidence="18" key="2">
    <citation type="submission" date="2017-09" db="EMBL/GenBank/DDBJ databases">
        <title>Depth-based differentiation of microbial function through sediment-hosted aquifers and enrichment of novel symbionts in the deep terrestrial subsurface.</title>
        <authorList>
            <person name="Probst A.J."/>
            <person name="Ladd B."/>
            <person name="Jarett J.K."/>
            <person name="Geller-Mcgrath D.E."/>
            <person name="Sieber C.M.K."/>
            <person name="Emerson J.B."/>
            <person name="Anantharaman K."/>
            <person name="Thomas B.C."/>
            <person name="Malmstrom R."/>
            <person name="Stieglmeier M."/>
            <person name="Klingl A."/>
            <person name="Woyke T."/>
            <person name="Ryan C.M."/>
            <person name="Banfield J.F."/>
        </authorList>
    </citation>
    <scope>NUCLEOTIDE SEQUENCE</scope>
    <source>
        <strain evidence="18">CG_4_8_14_3_um_filter_34_18</strain>
    </source>
</reference>
<evidence type="ECO:0000256" key="5">
    <source>
        <dbReference type="ARBA" id="ARBA00013061"/>
    </source>
</evidence>
<evidence type="ECO:0000256" key="15">
    <source>
        <dbReference type="PIRSR" id="PIRSR000724-2"/>
    </source>
</evidence>
<evidence type="ECO:0000256" key="8">
    <source>
        <dbReference type="ARBA" id="ARBA00022679"/>
    </source>
</evidence>
<evidence type="ECO:0000256" key="10">
    <source>
        <dbReference type="ARBA" id="ARBA00022777"/>
    </source>
</evidence>
<organism evidence="17 21">
    <name type="scientific">Candidatus Infernicultor aquiphilus</name>
    <dbReference type="NCBI Taxonomy" id="1805029"/>
    <lineage>
        <taxon>Bacteria</taxon>
        <taxon>Pseudomonadati</taxon>
        <taxon>Atribacterota</taxon>
        <taxon>Candidatus Phoenicimicrobiia</taxon>
        <taxon>Candidatus Pheonicimicrobiales</taxon>
        <taxon>Candidatus Phoenicimicrobiaceae</taxon>
        <taxon>Candidatus Infernicultor</taxon>
    </lineage>
</organism>
<feature type="binding site" evidence="13 15">
    <location>
        <position position="327"/>
    </location>
    <ligand>
        <name>ATP</name>
        <dbReference type="ChEBI" id="CHEBI:30616"/>
    </ligand>
</feature>
<dbReference type="EMBL" id="PFKO01000394">
    <property type="protein sequence ID" value="PIY31032.1"/>
    <property type="molecule type" value="Genomic_DNA"/>
</dbReference>
<evidence type="ECO:0000256" key="11">
    <source>
        <dbReference type="ARBA" id="ARBA00022840"/>
    </source>
</evidence>
<dbReference type="FunFam" id="3.40.50.1260:FF:000006">
    <property type="entry name" value="Phosphoglycerate kinase"/>
    <property type="match status" value="1"/>
</dbReference>
<accession>A0A1J5GRN2</accession>
<dbReference type="InterPro" id="IPR001576">
    <property type="entry name" value="Phosphoglycerate_kinase"/>
</dbReference>
<name>A0A1J5GRN2_9BACT</name>
<comment type="subcellular location">
    <subcellularLocation>
        <location evidence="13">Cytoplasm</location>
    </subcellularLocation>
</comment>
<evidence type="ECO:0000256" key="9">
    <source>
        <dbReference type="ARBA" id="ARBA00022741"/>
    </source>
</evidence>
<feature type="binding site" evidence="14">
    <location>
        <position position="122"/>
    </location>
    <ligand>
        <name>(2R)-3-phosphoglycerate</name>
        <dbReference type="ChEBI" id="CHEBI:58272"/>
    </ligand>
</feature>
<dbReference type="EMBL" id="PFIP01000130">
    <property type="protein sequence ID" value="PIX33753.1"/>
    <property type="molecule type" value="Genomic_DNA"/>
</dbReference>
<dbReference type="InterPro" id="IPR015824">
    <property type="entry name" value="Phosphoglycerate_kinase_N"/>
</dbReference>
<protein>
    <recommendedName>
        <fullName evidence="6 13">Phosphoglycerate kinase</fullName>
        <ecNumber evidence="5 13">2.7.2.3</ecNumber>
    </recommendedName>
</protein>
<gene>
    <name evidence="13 18" type="primary">pgk</name>
    <name evidence="17" type="ORF">AUK42_00375</name>
    <name evidence="20" type="ORF">CO097_07215</name>
    <name evidence="19" type="ORF">COZ07_10690</name>
    <name evidence="18" type="ORF">COZ58_06350</name>
</gene>
<proteinExistence type="inferred from homology"/>
<evidence type="ECO:0000313" key="21">
    <source>
        <dbReference type="Proteomes" id="UP000182763"/>
    </source>
</evidence>
<dbReference type="Gene3D" id="3.40.50.1260">
    <property type="entry name" value="Phosphoglycerate kinase, N-terminal domain"/>
    <property type="match status" value="2"/>
</dbReference>
<dbReference type="PANTHER" id="PTHR11406">
    <property type="entry name" value="PHOSPHOGLYCERATE KINASE"/>
    <property type="match status" value="1"/>
</dbReference>
<feature type="binding site" evidence="13">
    <location>
        <position position="296"/>
    </location>
    <ligand>
        <name>ATP</name>
        <dbReference type="ChEBI" id="CHEBI:30616"/>
    </ligand>
</feature>
<evidence type="ECO:0000313" key="18">
    <source>
        <dbReference type="EMBL" id="PIX33753.1"/>
    </source>
</evidence>
<evidence type="ECO:0000256" key="12">
    <source>
        <dbReference type="ARBA" id="ARBA00023152"/>
    </source>
</evidence>
<comment type="similarity">
    <text evidence="3 13 16">Belongs to the phosphoglycerate kinase family.</text>
</comment>
<evidence type="ECO:0000313" key="22">
    <source>
        <dbReference type="Proteomes" id="UP000228560"/>
    </source>
</evidence>
<feature type="binding site" evidence="14">
    <location>
        <position position="155"/>
    </location>
    <ligand>
        <name>(2R)-3-phosphoglycerate</name>
        <dbReference type="ChEBI" id="CHEBI:58272"/>
    </ligand>
</feature>
<dbReference type="SUPFAM" id="SSF53748">
    <property type="entry name" value="Phosphoglycerate kinase"/>
    <property type="match status" value="1"/>
</dbReference>
<dbReference type="GO" id="GO:0006096">
    <property type="term" value="P:glycolytic process"/>
    <property type="evidence" value="ECO:0007669"/>
    <property type="project" value="UniProtKB-UniRule"/>
</dbReference>
<evidence type="ECO:0000256" key="13">
    <source>
        <dbReference type="HAMAP-Rule" id="MF_00145"/>
    </source>
</evidence>
<feature type="binding site" evidence="13">
    <location>
        <position position="155"/>
    </location>
    <ligand>
        <name>substrate</name>
    </ligand>
</feature>
<feature type="binding site" evidence="13">
    <location>
        <position position="40"/>
    </location>
    <ligand>
        <name>substrate</name>
    </ligand>
</feature>
<evidence type="ECO:0000256" key="14">
    <source>
        <dbReference type="PIRSR" id="PIRSR000724-1"/>
    </source>
</evidence>
<keyword evidence="9 13" id="KW-0547">Nucleotide-binding</keyword>
<keyword evidence="11 13" id="KW-0067">ATP-binding</keyword>
<dbReference type="AlphaFoldDB" id="A0A1J5GRN2"/>
<keyword evidence="12 13" id="KW-0324">Glycolysis</keyword>
<dbReference type="Proteomes" id="UP000230646">
    <property type="component" value="Unassembled WGS sequence"/>
</dbReference>
<dbReference type="GO" id="GO:0005524">
    <property type="term" value="F:ATP binding"/>
    <property type="evidence" value="ECO:0007669"/>
    <property type="project" value="UniProtKB-KW"/>
</dbReference>
<dbReference type="PRINTS" id="PR00477">
    <property type="entry name" value="PHGLYCKINASE"/>
</dbReference>
<evidence type="ECO:0000313" key="23">
    <source>
        <dbReference type="Proteomes" id="UP000230646"/>
    </source>
</evidence>
<evidence type="ECO:0000256" key="7">
    <source>
        <dbReference type="ARBA" id="ARBA00022490"/>
    </source>
</evidence>
<dbReference type="EMBL" id="MNYY01000009">
    <property type="protein sequence ID" value="OIP74963.1"/>
    <property type="molecule type" value="Genomic_DNA"/>
</dbReference>
<accession>A0A2M7PL05</accession>
<dbReference type="Proteomes" id="UP000228560">
    <property type="component" value="Unassembled WGS sequence"/>
</dbReference>
<evidence type="ECO:0000256" key="6">
    <source>
        <dbReference type="ARBA" id="ARBA00016471"/>
    </source>
</evidence>
<dbReference type="Pfam" id="PF00162">
    <property type="entry name" value="PGK"/>
    <property type="match status" value="1"/>
</dbReference>
<feature type="binding site" evidence="14">
    <location>
        <position position="40"/>
    </location>
    <ligand>
        <name>(2R)-3-phosphoglycerate</name>
        <dbReference type="ChEBI" id="CHEBI:58272"/>
    </ligand>
</feature>
<dbReference type="GO" id="GO:0004618">
    <property type="term" value="F:phosphoglycerate kinase activity"/>
    <property type="evidence" value="ECO:0007669"/>
    <property type="project" value="UniProtKB-UniRule"/>
</dbReference>
<dbReference type="InterPro" id="IPR036043">
    <property type="entry name" value="Phosphoglycerate_kinase_sf"/>
</dbReference>
<feature type="binding site" evidence="13 15">
    <location>
        <begin position="355"/>
        <end position="358"/>
    </location>
    <ligand>
        <name>ATP</name>
        <dbReference type="ChEBI" id="CHEBI:30616"/>
    </ligand>
</feature>
<evidence type="ECO:0000313" key="19">
    <source>
        <dbReference type="EMBL" id="PIY31032.1"/>
    </source>
</evidence>
<accession>A0A2M8C9L3</accession>
<keyword evidence="7 13" id="KW-0963">Cytoplasm</keyword>
<reference evidence="17 21" key="1">
    <citation type="journal article" date="2016" name="Environ. Microbiol.">
        <title>Genomic resolution of a cold subsurface aquifer community provides metabolic insights for novel microbes adapted to high CO concentrations.</title>
        <authorList>
            <person name="Probst A.J."/>
            <person name="Castelle C.J."/>
            <person name="Singh A."/>
            <person name="Brown C.T."/>
            <person name="Anantharaman K."/>
            <person name="Sharon I."/>
            <person name="Hug L.A."/>
            <person name="Burstein D."/>
            <person name="Emerson J.B."/>
            <person name="Thomas B.C."/>
            <person name="Banfield J.F."/>
        </authorList>
    </citation>
    <scope>NUCLEOTIDE SEQUENCE [LARGE SCALE GENOMIC DNA]</scope>
    <source>
        <strain evidence="17">CG2_30_33_13</strain>
    </source>
</reference>
<dbReference type="GO" id="GO:0005829">
    <property type="term" value="C:cytosol"/>
    <property type="evidence" value="ECO:0007669"/>
    <property type="project" value="TreeGrafter"/>
</dbReference>
<keyword evidence="10 13" id="KW-0418">Kinase</keyword>
<feature type="binding site" evidence="13 15">
    <location>
        <position position="205"/>
    </location>
    <ligand>
        <name>ATP</name>
        <dbReference type="ChEBI" id="CHEBI:30616"/>
    </ligand>
</feature>
<dbReference type="STRING" id="1805029.AUK42_00375"/>
<dbReference type="GO" id="GO:0006094">
    <property type="term" value="P:gluconeogenesis"/>
    <property type="evidence" value="ECO:0007669"/>
    <property type="project" value="TreeGrafter"/>
</dbReference>
<dbReference type="HAMAP" id="MF_00145">
    <property type="entry name" value="Phosphoglyc_kinase"/>
    <property type="match status" value="1"/>
</dbReference>
<dbReference type="EMBL" id="PFTV01000182">
    <property type="protein sequence ID" value="PJB55750.1"/>
    <property type="molecule type" value="Genomic_DNA"/>
</dbReference>
<dbReference type="FunFam" id="3.40.50.1260:FF:000031">
    <property type="entry name" value="Phosphoglycerate kinase 1"/>
    <property type="match status" value="1"/>
</dbReference>
<comment type="caution">
    <text evidence="17">The sequence shown here is derived from an EMBL/GenBank/DDBJ whole genome shotgun (WGS) entry which is preliminary data.</text>
</comment>
<comment type="subunit">
    <text evidence="4 13">Monomer.</text>
</comment>
<feature type="binding site" evidence="13">
    <location>
        <position position="122"/>
    </location>
    <ligand>
        <name>substrate</name>
    </ligand>
</feature>
<evidence type="ECO:0000256" key="16">
    <source>
        <dbReference type="RuleBase" id="RU000532"/>
    </source>
</evidence>
<dbReference type="Proteomes" id="UP000231493">
    <property type="component" value="Unassembled WGS sequence"/>
</dbReference>
<feature type="binding site" evidence="13 14">
    <location>
        <begin position="24"/>
        <end position="26"/>
    </location>
    <ligand>
        <name>substrate</name>
    </ligand>
</feature>
<accession>A0A2M7K6J1</accession>
<comment type="catalytic activity">
    <reaction evidence="1 13 16">
        <text>(2R)-3-phosphoglycerate + ATP = (2R)-3-phospho-glyceroyl phosphate + ADP</text>
        <dbReference type="Rhea" id="RHEA:14801"/>
        <dbReference type="ChEBI" id="CHEBI:30616"/>
        <dbReference type="ChEBI" id="CHEBI:57604"/>
        <dbReference type="ChEBI" id="CHEBI:58272"/>
        <dbReference type="ChEBI" id="CHEBI:456216"/>
        <dbReference type="EC" id="2.7.2.3"/>
    </reaction>
</comment>
<evidence type="ECO:0000313" key="20">
    <source>
        <dbReference type="EMBL" id="PJB55750.1"/>
    </source>
</evidence>
<evidence type="ECO:0000256" key="1">
    <source>
        <dbReference type="ARBA" id="ARBA00000642"/>
    </source>
</evidence>
<keyword evidence="8 13" id="KW-0808">Transferase</keyword>
<dbReference type="CDD" id="cd00318">
    <property type="entry name" value="Phosphoglycerate_kinase"/>
    <property type="match status" value="1"/>
</dbReference>
<dbReference type="Proteomes" id="UP000182763">
    <property type="component" value="Unassembled WGS sequence"/>
</dbReference>
<evidence type="ECO:0000256" key="2">
    <source>
        <dbReference type="ARBA" id="ARBA00004838"/>
    </source>
</evidence>
<dbReference type="GO" id="GO:0043531">
    <property type="term" value="F:ADP binding"/>
    <property type="evidence" value="ECO:0007669"/>
    <property type="project" value="TreeGrafter"/>
</dbReference>
<comment type="pathway">
    <text evidence="2 13">Carbohydrate degradation; glycolysis; pyruvate from D-glyceraldehyde 3-phosphate: step 2/5.</text>
</comment>
<dbReference type="EC" id="2.7.2.3" evidence="5 13"/>
<feature type="binding site" evidence="13 14">
    <location>
        <begin position="63"/>
        <end position="66"/>
    </location>
    <ligand>
        <name>substrate</name>
    </ligand>
</feature>
<reference evidence="22 23" key="3">
    <citation type="submission" date="2017-09" db="EMBL/GenBank/DDBJ databases">
        <title>Depth-based differentiation of microbial function through sediment-hosted aquifers and enrichment of novel symbionts in the deep terrestrial subsurface.</title>
        <authorList>
            <person name="Probst A.J."/>
            <person name="Ladd B."/>
            <person name="Jarett J.K."/>
            <person name="Geller-Mcgrath D.E."/>
            <person name="Sieber C.M."/>
            <person name="Emerson J.B."/>
            <person name="Anantharaman K."/>
            <person name="Thomas B.C."/>
            <person name="Malmstrom R."/>
            <person name="Stieglmeier M."/>
            <person name="Klingl A."/>
            <person name="Woyke T."/>
            <person name="Ryan C.M."/>
            <person name="Banfield J.F."/>
        </authorList>
    </citation>
    <scope>NUCLEOTIDE SEQUENCE [LARGE SCALE GENOMIC DNA]</scope>
    <source>
        <strain evidence="19">CG_4_10_14_3_um_filter_34_13</strain>
        <strain evidence="20">CG_4_9_14_3_um_filter_33_16</strain>
    </source>
</reference>
<sequence>MQKKNIKDLNENQIEGKRILVRVDFNVPLDKELKITDDTRISAALPTIKYLISKKARIILMSHLGRPKGKIAEKLRLDPVAKHLSELLEQEVKKLPDCIGREVEKEIFRMKNGEIILLENLRFHPEEEKNDEQFSKKLANLGELFINDAFGTAHRAHASTVGVAKILPSCAGFLMAKEIKVLSNLIENPKKPFVVLLGGAKISGKIDVVQNLLNIADKILIAGGMSYTCLAALGYKVSNLLLEEYDLNVVRKMLKKAKEMENKILLPVDLVVVKEISEKADSKTYKVQSIPKDCKGVDLGEESLKMFMEELKRAKTIFWNGPVGIFEIEKFAKGNNIIAKCLAEMKNKAVTVVGGGDSIAAIEKIGLAEKMTHISTGGGASLEFLAGKKLPGIEVLPDK</sequence>
<dbReference type="RefSeq" id="WP_406608598.1">
    <property type="nucleotide sequence ID" value="NZ_PFKO01000394.1"/>
</dbReference>
<dbReference type="PIRSF" id="PIRSF000724">
    <property type="entry name" value="Pgk"/>
    <property type="match status" value="1"/>
</dbReference>